<proteinExistence type="predicted"/>
<dbReference type="InterPro" id="IPR050109">
    <property type="entry name" value="HTH-type_TetR-like_transc_reg"/>
</dbReference>
<reference evidence="7 8" key="1">
    <citation type="submission" date="2018-05" db="EMBL/GenBank/DDBJ databases">
        <title>Pararhodobacter marina sp. nov., isolated from deep-sea water of the Indian Ocean.</title>
        <authorList>
            <person name="Lai Q.Sr."/>
            <person name="Liu X."/>
            <person name="Shao Z."/>
        </authorList>
    </citation>
    <scope>NUCLEOTIDE SEQUENCE [LARGE SCALE GENOMIC DNA]</scope>
    <source>
        <strain evidence="7 8">CIC4N-9</strain>
    </source>
</reference>
<dbReference type="PROSITE" id="PS50977">
    <property type="entry name" value="HTH_TETR_2"/>
    <property type="match status" value="1"/>
</dbReference>
<keyword evidence="2 4" id="KW-0238">DNA-binding</keyword>
<keyword evidence="8" id="KW-1185">Reference proteome</keyword>
<dbReference type="GO" id="GO:0000976">
    <property type="term" value="F:transcription cis-regulatory region binding"/>
    <property type="evidence" value="ECO:0007669"/>
    <property type="project" value="TreeGrafter"/>
</dbReference>
<accession>A0A2U2CAR2</accession>
<dbReference type="GeneID" id="94365021"/>
<dbReference type="InterPro" id="IPR001647">
    <property type="entry name" value="HTH_TetR"/>
</dbReference>
<dbReference type="Proteomes" id="UP000244940">
    <property type="component" value="Unassembled WGS sequence"/>
</dbReference>
<evidence type="ECO:0000313" key="8">
    <source>
        <dbReference type="Proteomes" id="UP000244940"/>
    </source>
</evidence>
<evidence type="ECO:0000259" key="6">
    <source>
        <dbReference type="PROSITE" id="PS50977"/>
    </source>
</evidence>
<dbReference type="Gene3D" id="1.10.357.10">
    <property type="entry name" value="Tetracycline Repressor, domain 2"/>
    <property type="match status" value="1"/>
</dbReference>
<keyword evidence="1" id="KW-0805">Transcription regulation</keyword>
<evidence type="ECO:0000256" key="2">
    <source>
        <dbReference type="ARBA" id="ARBA00023125"/>
    </source>
</evidence>
<dbReference type="InterPro" id="IPR004111">
    <property type="entry name" value="Repressor_TetR_C"/>
</dbReference>
<evidence type="ECO:0000313" key="7">
    <source>
        <dbReference type="EMBL" id="PWE28943.1"/>
    </source>
</evidence>
<dbReference type="SUPFAM" id="SSF46689">
    <property type="entry name" value="Homeodomain-like"/>
    <property type="match status" value="1"/>
</dbReference>
<evidence type="ECO:0000256" key="4">
    <source>
        <dbReference type="PROSITE-ProRule" id="PRU00335"/>
    </source>
</evidence>
<evidence type="ECO:0000256" key="5">
    <source>
        <dbReference type="SAM" id="MobiDB-lite"/>
    </source>
</evidence>
<dbReference type="Pfam" id="PF02909">
    <property type="entry name" value="TetR_C_1"/>
    <property type="match status" value="1"/>
</dbReference>
<dbReference type="GO" id="GO:0003700">
    <property type="term" value="F:DNA-binding transcription factor activity"/>
    <property type="evidence" value="ECO:0007669"/>
    <property type="project" value="TreeGrafter"/>
</dbReference>
<feature type="DNA-binding region" description="H-T-H motif" evidence="4">
    <location>
        <begin position="44"/>
        <end position="63"/>
    </location>
</feature>
<gene>
    <name evidence="7" type="ORF">C4N9_08965</name>
</gene>
<comment type="caution">
    <text evidence="7">The sequence shown here is derived from an EMBL/GenBank/DDBJ whole genome shotgun (WGS) entry which is preliminary data.</text>
</comment>
<dbReference type="AlphaFoldDB" id="A0A2U2CAR2"/>
<dbReference type="OrthoDB" id="329481at2"/>
<keyword evidence="3" id="KW-0804">Transcription</keyword>
<sequence length="245" mass="26378">MAKTPAPARKGRGRPQNGAPDLSKAQIVATALRLIDEKGLEAFSIRSVARALGCYPTAIYWYTPSRHVLIAEIITVVLRDVLPDAGLDWQDWLRALFTRYRAAIARHPNAAPLIGVTLVSNASVDVDLVEAVLAKLHDAGFRGASLINAYNAVIGAMVGFTTQEFAMLPPDAESLREDLAGFPDRIDANRHPLLAQLSGQMIGAAFILRWQNGATQPMTGAFAMYVEAFVTGLDRLPREGGAASS</sequence>
<evidence type="ECO:0000256" key="3">
    <source>
        <dbReference type="ARBA" id="ARBA00023163"/>
    </source>
</evidence>
<dbReference type="PANTHER" id="PTHR30055:SF151">
    <property type="entry name" value="TRANSCRIPTIONAL REGULATORY PROTEIN"/>
    <property type="match status" value="1"/>
</dbReference>
<dbReference type="RefSeq" id="WP_109532992.1">
    <property type="nucleotide sequence ID" value="NZ_QEYD01000005.1"/>
</dbReference>
<feature type="domain" description="HTH tetR-type" evidence="6">
    <location>
        <begin position="21"/>
        <end position="81"/>
    </location>
</feature>
<dbReference type="InterPro" id="IPR009057">
    <property type="entry name" value="Homeodomain-like_sf"/>
</dbReference>
<dbReference type="Gene3D" id="1.10.10.60">
    <property type="entry name" value="Homeodomain-like"/>
    <property type="match status" value="1"/>
</dbReference>
<dbReference type="SUPFAM" id="SSF48498">
    <property type="entry name" value="Tetracyclin repressor-like, C-terminal domain"/>
    <property type="match status" value="1"/>
</dbReference>
<name>A0A2U2CAR2_9RHOB</name>
<dbReference type="InterPro" id="IPR036271">
    <property type="entry name" value="Tet_transcr_reg_TetR-rel_C_sf"/>
</dbReference>
<organism evidence="7 8">
    <name type="scientific">Pararhodobacter marinus</name>
    <dbReference type="NCBI Taxonomy" id="2184063"/>
    <lineage>
        <taxon>Bacteria</taxon>
        <taxon>Pseudomonadati</taxon>
        <taxon>Pseudomonadota</taxon>
        <taxon>Alphaproteobacteria</taxon>
        <taxon>Rhodobacterales</taxon>
        <taxon>Paracoccaceae</taxon>
        <taxon>Pararhodobacter</taxon>
    </lineage>
</organism>
<dbReference type="Pfam" id="PF00440">
    <property type="entry name" value="TetR_N"/>
    <property type="match status" value="1"/>
</dbReference>
<protein>
    <submittedName>
        <fullName evidence="7">TetR family transcriptional regulator</fullName>
    </submittedName>
</protein>
<evidence type="ECO:0000256" key="1">
    <source>
        <dbReference type="ARBA" id="ARBA00023015"/>
    </source>
</evidence>
<dbReference type="PANTHER" id="PTHR30055">
    <property type="entry name" value="HTH-TYPE TRANSCRIPTIONAL REGULATOR RUTR"/>
    <property type="match status" value="1"/>
</dbReference>
<dbReference type="EMBL" id="QEYD01000005">
    <property type="protein sequence ID" value="PWE28943.1"/>
    <property type="molecule type" value="Genomic_DNA"/>
</dbReference>
<feature type="region of interest" description="Disordered" evidence="5">
    <location>
        <begin position="1"/>
        <end position="20"/>
    </location>
</feature>
<dbReference type="GO" id="GO:0045892">
    <property type="term" value="P:negative regulation of DNA-templated transcription"/>
    <property type="evidence" value="ECO:0007669"/>
    <property type="project" value="InterPro"/>
</dbReference>